<evidence type="ECO:0000256" key="1">
    <source>
        <dbReference type="ARBA" id="ARBA00001231"/>
    </source>
</evidence>
<organism evidence="7 8">
    <name type="scientific">Sulfurimonas hongkongensis</name>
    <dbReference type="NCBI Taxonomy" id="1172190"/>
    <lineage>
        <taxon>Bacteria</taxon>
        <taxon>Pseudomonadati</taxon>
        <taxon>Campylobacterota</taxon>
        <taxon>Epsilonproteobacteria</taxon>
        <taxon>Campylobacterales</taxon>
        <taxon>Sulfurimonadaceae</taxon>
        <taxon>Sulfurimonas</taxon>
    </lineage>
</organism>
<dbReference type="eggNOG" id="COG1472">
    <property type="taxonomic scope" value="Bacteria"/>
</dbReference>
<dbReference type="PANTHER" id="PTHR30480:SF13">
    <property type="entry name" value="BETA-HEXOSAMINIDASE"/>
    <property type="match status" value="1"/>
</dbReference>
<dbReference type="OrthoDB" id="9781691at2"/>
<dbReference type="Gene3D" id="3.20.20.300">
    <property type="entry name" value="Glycoside hydrolase, family 3, N-terminal domain"/>
    <property type="match status" value="1"/>
</dbReference>
<dbReference type="GO" id="GO:0004563">
    <property type="term" value="F:beta-N-acetylhexosaminidase activity"/>
    <property type="evidence" value="ECO:0007669"/>
    <property type="project" value="UniProtKB-EC"/>
</dbReference>
<gene>
    <name evidence="7" type="ORF">M947_08445</name>
</gene>
<comment type="catalytic activity">
    <reaction evidence="1">
        <text>Hydrolysis of terminal non-reducing N-acetyl-D-hexosamine residues in N-acetyl-beta-D-hexosaminides.</text>
        <dbReference type="EC" id="3.2.1.52"/>
    </reaction>
</comment>
<dbReference type="InterPro" id="IPR050226">
    <property type="entry name" value="NagZ_Beta-hexosaminidase"/>
</dbReference>
<keyword evidence="5" id="KW-0326">Glycosidase</keyword>
<evidence type="ECO:0000256" key="3">
    <source>
        <dbReference type="ARBA" id="ARBA00012663"/>
    </source>
</evidence>
<dbReference type="SUPFAM" id="SSF51445">
    <property type="entry name" value="(Trans)glycosidases"/>
    <property type="match status" value="1"/>
</dbReference>
<dbReference type="InterPro" id="IPR036962">
    <property type="entry name" value="Glyco_hydro_3_N_sf"/>
</dbReference>
<dbReference type="PANTHER" id="PTHR30480">
    <property type="entry name" value="BETA-HEXOSAMINIDASE-RELATED"/>
    <property type="match status" value="1"/>
</dbReference>
<dbReference type="RefSeq" id="WP_021287939.1">
    <property type="nucleotide sequence ID" value="NZ_AUPZ01000010.1"/>
</dbReference>
<comment type="similarity">
    <text evidence="2">Belongs to the glycosyl hydrolase 3 family.</text>
</comment>
<proteinExistence type="inferred from homology"/>
<dbReference type="STRING" id="1172190.M947_08445"/>
<evidence type="ECO:0000313" key="7">
    <source>
        <dbReference type="EMBL" id="EQB39174.1"/>
    </source>
</evidence>
<dbReference type="GO" id="GO:0005975">
    <property type="term" value="P:carbohydrate metabolic process"/>
    <property type="evidence" value="ECO:0007669"/>
    <property type="project" value="InterPro"/>
</dbReference>
<dbReference type="InterPro" id="IPR001764">
    <property type="entry name" value="Glyco_hydro_3_N"/>
</dbReference>
<evidence type="ECO:0000259" key="6">
    <source>
        <dbReference type="Pfam" id="PF00933"/>
    </source>
</evidence>
<evidence type="ECO:0000256" key="4">
    <source>
        <dbReference type="ARBA" id="ARBA00022801"/>
    </source>
</evidence>
<dbReference type="EC" id="3.2.1.52" evidence="3"/>
<dbReference type="AlphaFoldDB" id="T0KQF4"/>
<sequence length="359" mass="40727">MKYILILLLCIMTLDAKEISDEKLKQLIGRMLVVGFDESSVTKESQIVKDIVRYDLLGVILFDKFYNDRDKTKNISSPEQLKKLTTQLQSFSKKPLLISVDQEGGRVARLKEADGFEAFLSAKEVSKLSKDDAKKSYDRLSKMLNTNGINCNFAPVVDLALNPQNKVIVGLERSYGADTNKVSEYAGIFMDSLREHNVISVIKHFPGHGSSLDDSHQGFVDVTRTWDKKELEPYRKLIEANKVDMIMTAHIFHRFLDLKLPATLSYKINTKLLREKLGYKGVIISDDLQMAAITKHYSLEDTILYSINAGVDVLLFANQLASNTPEELVETIFHLVKYGDISVERIMDSVERIEKLNIK</sequence>
<reference evidence="7 8" key="1">
    <citation type="submission" date="2013-07" db="EMBL/GenBank/DDBJ databases">
        <title>Sulfurimonas hongkongensis AST-10 Genome Sequencing.</title>
        <authorList>
            <person name="Cai L."/>
            <person name="Zhang T."/>
        </authorList>
    </citation>
    <scope>NUCLEOTIDE SEQUENCE [LARGE SCALE GENOMIC DNA]</scope>
    <source>
        <strain evidence="7 8">AST-10</strain>
    </source>
</reference>
<feature type="domain" description="Glycoside hydrolase family 3 N-terminal" evidence="6">
    <location>
        <begin position="21"/>
        <end position="355"/>
    </location>
</feature>
<dbReference type="Proteomes" id="UP000015520">
    <property type="component" value="Unassembled WGS sequence"/>
</dbReference>
<dbReference type="EMBL" id="AUPZ01000010">
    <property type="protein sequence ID" value="EQB39174.1"/>
    <property type="molecule type" value="Genomic_DNA"/>
</dbReference>
<keyword evidence="4" id="KW-0378">Hydrolase</keyword>
<dbReference type="PATRIC" id="fig|1172190.3.peg.1625"/>
<protein>
    <recommendedName>
        <fullName evidence="3">beta-N-acetylhexosaminidase</fullName>
        <ecNumber evidence="3">3.2.1.52</ecNumber>
    </recommendedName>
</protein>
<dbReference type="GO" id="GO:0009254">
    <property type="term" value="P:peptidoglycan turnover"/>
    <property type="evidence" value="ECO:0007669"/>
    <property type="project" value="TreeGrafter"/>
</dbReference>
<dbReference type="Pfam" id="PF00933">
    <property type="entry name" value="Glyco_hydro_3"/>
    <property type="match status" value="1"/>
</dbReference>
<accession>T0KQF4</accession>
<dbReference type="InterPro" id="IPR017853">
    <property type="entry name" value="GH"/>
</dbReference>
<name>T0KQF4_9BACT</name>
<evidence type="ECO:0000256" key="5">
    <source>
        <dbReference type="ARBA" id="ARBA00023295"/>
    </source>
</evidence>
<keyword evidence="8" id="KW-1185">Reference proteome</keyword>
<comment type="caution">
    <text evidence="7">The sequence shown here is derived from an EMBL/GenBank/DDBJ whole genome shotgun (WGS) entry which is preliminary data.</text>
</comment>
<evidence type="ECO:0000256" key="2">
    <source>
        <dbReference type="ARBA" id="ARBA00005336"/>
    </source>
</evidence>
<evidence type="ECO:0000313" key="8">
    <source>
        <dbReference type="Proteomes" id="UP000015520"/>
    </source>
</evidence>